<dbReference type="Proteomes" id="UP000612282">
    <property type="component" value="Unassembled WGS sequence"/>
</dbReference>
<keyword evidence="3" id="KW-0285">Flavoprotein</keyword>
<gene>
    <name evidence="7" type="ORF">Aco03nite_057600</name>
</gene>
<proteinExistence type="inferred from homology"/>
<dbReference type="PRINTS" id="PR00368">
    <property type="entry name" value="FADPNR"/>
</dbReference>
<comment type="caution">
    <text evidence="7">The sequence shown here is derived from an EMBL/GenBank/DDBJ whole genome shotgun (WGS) entry which is preliminary data.</text>
</comment>
<evidence type="ECO:0000256" key="5">
    <source>
        <dbReference type="ARBA" id="ARBA00023002"/>
    </source>
</evidence>
<evidence type="ECO:0000256" key="3">
    <source>
        <dbReference type="ARBA" id="ARBA00022630"/>
    </source>
</evidence>
<evidence type="ECO:0000313" key="8">
    <source>
        <dbReference type="Proteomes" id="UP000612282"/>
    </source>
</evidence>
<protein>
    <submittedName>
        <fullName evidence="7">Oxidoreductase</fullName>
    </submittedName>
</protein>
<accession>A0ABQ3XFS4</accession>
<dbReference type="Gene3D" id="3.50.50.100">
    <property type="match status" value="1"/>
</dbReference>
<evidence type="ECO:0000256" key="2">
    <source>
        <dbReference type="ARBA" id="ARBA00005272"/>
    </source>
</evidence>
<organism evidence="7 8">
    <name type="scientific">Actinoplanes couchii</name>
    <dbReference type="NCBI Taxonomy" id="403638"/>
    <lineage>
        <taxon>Bacteria</taxon>
        <taxon>Bacillati</taxon>
        <taxon>Actinomycetota</taxon>
        <taxon>Actinomycetes</taxon>
        <taxon>Micromonosporales</taxon>
        <taxon>Micromonosporaceae</taxon>
        <taxon>Actinoplanes</taxon>
    </lineage>
</organism>
<keyword evidence="8" id="KW-1185">Reference proteome</keyword>
<sequence length="387" mass="41184">MREIVVLGAGYAGLTAATSLIGRTRRSRPAGEVRITVVDGNTSFTERLRLHQLATGQPLAERPYADLLTGPGVDLVTGEVAAIDMATRTVRLRDGRTLPFHFLVYGLGSRADTTGVPGATENGHTVDTAADASRLSRRLRELDGPATVVVCGAGLTGVETATEMAERHPALAVTLVGDREPGAALSPRPRAHLRAALDRLGVRVISGSTVTRVHPGKVELADGRTLTADVTVWTAGVRAPGPAGFATDDRGRIITDEMLRSVSHPEVYAVGDAAAIRQTYGVMHGTCQSGMPTGVQAALNISRELAGRPPTRFRYGYLHTAVSLGRHDAVVQFTGPDNSPGRFHLTGRVAVRYKETVTSSVWPSMARMLRLPGTGRLAWRRGGARTR</sequence>
<dbReference type="InterPro" id="IPR023753">
    <property type="entry name" value="FAD/NAD-binding_dom"/>
</dbReference>
<dbReference type="InterPro" id="IPR036188">
    <property type="entry name" value="FAD/NAD-bd_sf"/>
</dbReference>
<dbReference type="PANTHER" id="PTHR42913">
    <property type="entry name" value="APOPTOSIS-INDUCING FACTOR 1"/>
    <property type="match status" value="1"/>
</dbReference>
<reference evidence="7 8" key="1">
    <citation type="submission" date="2021-01" db="EMBL/GenBank/DDBJ databases">
        <title>Whole genome shotgun sequence of Actinoplanes couchii NBRC 106145.</title>
        <authorList>
            <person name="Komaki H."/>
            <person name="Tamura T."/>
        </authorList>
    </citation>
    <scope>NUCLEOTIDE SEQUENCE [LARGE SCALE GENOMIC DNA]</scope>
    <source>
        <strain evidence="7 8">NBRC 106145</strain>
    </source>
</reference>
<dbReference type="RefSeq" id="WP_203800050.1">
    <property type="nucleotide sequence ID" value="NZ_BAAAQE010000092.1"/>
</dbReference>
<evidence type="ECO:0000313" key="7">
    <source>
        <dbReference type="EMBL" id="GID57356.1"/>
    </source>
</evidence>
<evidence type="ECO:0000256" key="4">
    <source>
        <dbReference type="ARBA" id="ARBA00022827"/>
    </source>
</evidence>
<keyword evidence="4" id="KW-0274">FAD</keyword>
<dbReference type="SUPFAM" id="SSF51905">
    <property type="entry name" value="FAD/NAD(P)-binding domain"/>
    <property type="match status" value="1"/>
</dbReference>
<feature type="domain" description="FAD/NAD(P)-binding" evidence="6">
    <location>
        <begin position="3"/>
        <end position="279"/>
    </location>
</feature>
<keyword evidence="5" id="KW-0560">Oxidoreductase</keyword>
<name>A0ABQ3XFS4_9ACTN</name>
<dbReference type="InterPro" id="IPR051169">
    <property type="entry name" value="NADH-Q_oxidoreductase"/>
</dbReference>
<dbReference type="Pfam" id="PF07992">
    <property type="entry name" value="Pyr_redox_2"/>
    <property type="match status" value="1"/>
</dbReference>
<evidence type="ECO:0000259" key="6">
    <source>
        <dbReference type="Pfam" id="PF07992"/>
    </source>
</evidence>
<evidence type="ECO:0000256" key="1">
    <source>
        <dbReference type="ARBA" id="ARBA00001974"/>
    </source>
</evidence>
<dbReference type="PANTHER" id="PTHR42913:SF3">
    <property type="entry name" value="64 KDA MITOCHONDRIAL NADH DEHYDROGENASE (EUROFUNG)"/>
    <property type="match status" value="1"/>
</dbReference>
<comment type="cofactor">
    <cofactor evidence="1">
        <name>FAD</name>
        <dbReference type="ChEBI" id="CHEBI:57692"/>
    </cofactor>
</comment>
<dbReference type="EMBL" id="BOMG01000071">
    <property type="protein sequence ID" value="GID57356.1"/>
    <property type="molecule type" value="Genomic_DNA"/>
</dbReference>
<dbReference type="PRINTS" id="PR00411">
    <property type="entry name" value="PNDRDTASEI"/>
</dbReference>
<comment type="similarity">
    <text evidence="2">Belongs to the NADH dehydrogenase family.</text>
</comment>